<evidence type="ECO:0000259" key="1">
    <source>
        <dbReference type="Pfam" id="PF05239"/>
    </source>
</evidence>
<dbReference type="OrthoDB" id="4738165at2"/>
<dbReference type="Gene3D" id="3.90.50.10">
    <property type="entry name" value="Photosynthetic Reaction Center, subunit H, domain 2"/>
    <property type="match status" value="1"/>
</dbReference>
<dbReference type="EMBL" id="FMHT01000003">
    <property type="protein sequence ID" value="SCL25598.1"/>
    <property type="molecule type" value="Genomic_DNA"/>
</dbReference>
<evidence type="ECO:0000313" key="3">
    <source>
        <dbReference type="Proteomes" id="UP000199699"/>
    </source>
</evidence>
<dbReference type="GO" id="GO:0030077">
    <property type="term" value="C:plasma membrane light-harvesting complex"/>
    <property type="evidence" value="ECO:0007669"/>
    <property type="project" value="InterPro"/>
</dbReference>
<sequence>MTRQSSVSLIKLGDSDQVLVDPTEDIRGHRVRDRDGNDLGKVDDLLIDSEQHKVRMLRVEHGGILGFGATPSFIPVDAVTSVSDDLVCVGEPRDRVSEAPRYDPDLVDESEYYESLYGYYGVAPYWSAGYVYPPYPYYRF</sequence>
<proteinExistence type="predicted"/>
<feature type="domain" description="PRC-barrel" evidence="1">
    <location>
        <begin position="25"/>
        <end position="87"/>
    </location>
</feature>
<dbReference type="InterPro" id="IPR011033">
    <property type="entry name" value="PRC_barrel-like_sf"/>
</dbReference>
<name>A0A1C6S818_9ACTN</name>
<evidence type="ECO:0000313" key="2">
    <source>
        <dbReference type="EMBL" id="SCL25598.1"/>
    </source>
</evidence>
<gene>
    <name evidence="2" type="ORF">GA0070616_3135</name>
</gene>
<dbReference type="STRING" id="145857.GA0070616_3135"/>
<dbReference type="InterPro" id="IPR014747">
    <property type="entry name" value="Bac_photo_RC_H_C"/>
</dbReference>
<dbReference type="PANTHER" id="PTHR36505:SF1">
    <property type="entry name" value="BLR1072 PROTEIN"/>
    <property type="match status" value="1"/>
</dbReference>
<accession>A0A1C6S818</accession>
<reference evidence="2 3" key="1">
    <citation type="submission" date="2016-06" db="EMBL/GenBank/DDBJ databases">
        <authorList>
            <person name="Kjaerup R.B."/>
            <person name="Dalgaard T.S."/>
            <person name="Juul-Madsen H.R."/>
        </authorList>
    </citation>
    <scope>NUCLEOTIDE SEQUENCE [LARGE SCALE GENOMIC DNA]</scope>
    <source>
        <strain evidence="2 3">DSM 43818</strain>
    </source>
</reference>
<protein>
    <submittedName>
        <fullName evidence="2">Sporulation protein YlmC, PRC-barrel domain family</fullName>
    </submittedName>
</protein>
<dbReference type="InterPro" id="IPR027275">
    <property type="entry name" value="PRC-brl_dom"/>
</dbReference>
<dbReference type="SUPFAM" id="SSF50346">
    <property type="entry name" value="PRC-barrel domain"/>
    <property type="match status" value="1"/>
</dbReference>
<keyword evidence="3" id="KW-1185">Reference proteome</keyword>
<dbReference type="PANTHER" id="PTHR36505">
    <property type="entry name" value="BLR1072 PROTEIN"/>
    <property type="match status" value="1"/>
</dbReference>
<dbReference type="RefSeq" id="WP_091082490.1">
    <property type="nucleotide sequence ID" value="NZ_FMHT01000003.1"/>
</dbReference>
<dbReference type="AlphaFoldDB" id="A0A1C6S818"/>
<dbReference type="Pfam" id="PF05239">
    <property type="entry name" value="PRC"/>
    <property type="match status" value="1"/>
</dbReference>
<organism evidence="2 3">
    <name type="scientific">Micromonospora nigra</name>
    <dbReference type="NCBI Taxonomy" id="145857"/>
    <lineage>
        <taxon>Bacteria</taxon>
        <taxon>Bacillati</taxon>
        <taxon>Actinomycetota</taxon>
        <taxon>Actinomycetes</taxon>
        <taxon>Micromonosporales</taxon>
        <taxon>Micromonosporaceae</taxon>
        <taxon>Micromonospora</taxon>
    </lineage>
</organism>
<dbReference type="Proteomes" id="UP000199699">
    <property type="component" value="Unassembled WGS sequence"/>
</dbReference>
<dbReference type="GO" id="GO:0019684">
    <property type="term" value="P:photosynthesis, light reaction"/>
    <property type="evidence" value="ECO:0007669"/>
    <property type="project" value="InterPro"/>
</dbReference>